<dbReference type="OrthoDB" id="9798191at2"/>
<dbReference type="SUPFAM" id="SSF53850">
    <property type="entry name" value="Periplasmic binding protein-like II"/>
    <property type="match status" value="1"/>
</dbReference>
<comment type="caution">
    <text evidence="8">The sequence shown here is derived from an EMBL/GenBank/DDBJ whole genome shotgun (WGS) entry which is preliminary data.</text>
</comment>
<dbReference type="PANTHER" id="PTHR43649:SF28">
    <property type="entry name" value="BINDING PROTEIN COMPONENT OF ABC SUGAR TRANSPORTER-RELATED"/>
    <property type="match status" value="1"/>
</dbReference>
<comment type="subcellular location">
    <subcellularLocation>
        <location evidence="1">Periplasm</location>
    </subcellularLocation>
</comment>
<protein>
    <recommendedName>
        <fullName evidence="6">Probable sugar-binding periplasmic protein</fullName>
    </recommendedName>
</protein>
<reference evidence="9" key="1">
    <citation type="submission" date="2017-05" db="EMBL/GenBank/DDBJ databases">
        <authorList>
            <person name="Macchi M."/>
            <person name="Festa S."/>
            <person name="Coppotelli B.M."/>
            <person name="Morelli I.S."/>
        </authorList>
    </citation>
    <scope>NUCLEOTIDE SEQUENCE [LARGE SCALE GENOMIC DNA]</scope>
    <source>
        <strain evidence="9">I</strain>
    </source>
</reference>
<gene>
    <name evidence="8" type="ORF">BWR60_29710</name>
</gene>
<evidence type="ECO:0000256" key="4">
    <source>
        <dbReference type="ARBA" id="ARBA00022729"/>
    </source>
</evidence>
<dbReference type="Proteomes" id="UP000196655">
    <property type="component" value="Unassembled WGS sequence"/>
</dbReference>
<dbReference type="Gene3D" id="3.40.190.10">
    <property type="entry name" value="Periplasmic binding protein-like II"/>
    <property type="match status" value="2"/>
</dbReference>
<dbReference type="RefSeq" id="WP_088155841.1">
    <property type="nucleotide sequence ID" value="NZ_NHON01000091.1"/>
</dbReference>
<comment type="function">
    <text evidence="5">Part of a binding-protein-dependent transport system for a sugar.</text>
</comment>
<evidence type="ECO:0000256" key="1">
    <source>
        <dbReference type="ARBA" id="ARBA00004418"/>
    </source>
</evidence>
<evidence type="ECO:0000313" key="8">
    <source>
        <dbReference type="EMBL" id="OWJ62742.1"/>
    </source>
</evidence>
<proteinExistence type="inferred from homology"/>
<keyword evidence="4 7" id="KW-0732">Signal</keyword>
<dbReference type="PANTHER" id="PTHR43649">
    <property type="entry name" value="ARABINOSE-BINDING PROTEIN-RELATED"/>
    <property type="match status" value="1"/>
</dbReference>
<keyword evidence="3" id="KW-0813">Transport</keyword>
<name>A0A211ZBU2_9PROT</name>
<organism evidence="8 9">
    <name type="scientific">Inquilinus limosus</name>
    <dbReference type="NCBI Taxonomy" id="171674"/>
    <lineage>
        <taxon>Bacteria</taxon>
        <taxon>Pseudomonadati</taxon>
        <taxon>Pseudomonadota</taxon>
        <taxon>Alphaproteobacteria</taxon>
        <taxon>Rhodospirillales</taxon>
        <taxon>Rhodospirillaceae</taxon>
        <taxon>Inquilinus</taxon>
    </lineage>
</organism>
<dbReference type="InterPro" id="IPR050490">
    <property type="entry name" value="Bact_solute-bd_prot1"/>
</dbReference>
<evidence type="ECO:0000256" key="6">
    <source>
        <dbReference type="ARBA" id="ARBA00049753"/>
    </source>
</evidence>
<accession>A0A211ZBU2</accession>
<sequence>MFKTYLKTYLAATAASLLALTAAAYAPSAAAQAKEEVEVMHWWTSGGEAAALNVLKEQLQKEGVSWKDAPVAGGGGDAAMTALRARVTAGDKPTSVQLLGTAIHDWAEQGVLADLTPLAEKEHWADHIPPAIAAFSTYDGKWVAAPVNIHRTNWLWINKKLLDKVGGKAPTNWDEFQALAKQFKDAGVTPLAHGGQPWQESTIFDAIVVSVGGNDFYKKAFVDLDPAALGGDTMQKAFDQFRVLRGWVDPNFSGRDWNLASAMVINGEAGMQVMGDWAKGEFIKAGLKPGVDIVCVPYPGSEKAFLFNSDQFAMFSLDDKARQDAQLKLASAIESPSFQESFNLVKGSIPANTEVKPDKFDPCGQKSMADRDAFKSTGGMLPSLAHGHAASAAVKGAIYDVVTNFFNSNQSSADAAKALVDAVALAK</sequence>
<dbReference type="AlphaFoldDB" id="A0A211ZBU2"/>
<evidence type="ECO:0000256" key="2">
    <source>
        <dbReference type="ARBA" id="ARBA00008520"/>
    </source>
</evidence>
<evidence type="ECO:0000256" key="3">
    <source>
        <dbReference type="ARBA" id="ARBA00022448"/>
    </source>
</evidence>
<dbReference type="EMBL" id="NHON01000091">
    <property type="protein sequence ID" value="OWJ62742.1"/>
    <property type="molecule type" value="Genomic_DNA"/>
</dbReference>
<evidence type="ECO:0000256" key="7">
    <source>
        <dbReference type="SAM" id="SignalP"/>
    </source>
</evidence>
<dbReference type="InterPro" id="IPR006059">
    <property type="entry name" value="SBP"/>
</dbReference>
<feature type="chain" id="PRO_5012125999" description="Probable sugar-binding periplasmic protein" evidence="7">
    <location>
        <begin position="34"/>
        <end position="427"/>
    </location>
</feature>
<dbReference type="GO" id="GO:0042597">
    <property type="term" value="C:periplasmic space"/>
    <property type="evidence" value="ECO:0007669"/>
    <property type="project" value="UniProtKB-SubCell"/>
</dbReference>
<evidence type="ECO:0000313" key="9">
    <source>
        <dbReference type="Proteomes" id="UP000196655"/>
    </source>
</evidence>
<dbReference type="Pfam" id="PF01547">
    <property type="entry name" value="SBP_bac_1"/>
    <property type="match status" value="1"/>
</dbReference>
<keyword evidence="9" id="KW-1185">Reference proteome</keyword>
<feature type="signal peptide" evidence="7">
    <location>
        <begin position="1"/>
        <end position="33"/>
    </location>
</feature>
<comment type="similarity">
    <text evidence="2">Belongs to the bacterial solute-binding protein 1 family.</text>
</comment>
<evidence type="ECO:0000256" key="5">
    <source>
        <dbReference type="ARBA" id="ARBA00049629"/>
    </source>
</evidence>